<reference evidence="3" key="1">
    <citation type="submission" date="2018-02" db="EMBL/GenBank/DDBJ databases">
        <authorList>
            <person name="Hausmann B."/>
        </authorList>
    </citation>
    <scope>NUCLEOTIDE SEQUENCE [LARGE SCALE GENOMIC DNA]</scope>
    <source>
        <strain evidence="3">Peat soil MAG SbF1</strain>
    </source>
</reference>
<evidence type="ECO:0000256" key="1">
    <source>
        <dbReference type="SAM" id="Phobius"/>
    </source>
</evidence>
<feature type="transmembrane region" description="Helical" evidence="1">
    <location>
        <begin position="275"/>
        <end position="298"/>
    </location>
</feature>
<dbReference type="OrthoDB" id="1726902at2"/>
<dbReference type="EMBL" id="OMOF01000015">
    <property type="protein sequence ID" value="SPF32461.1"/>
    <property type="molecule type" value="Genomic_DNA"/>
</dbReference>
<evidence type="ECO:0000313" key="3">
    <source>
        <dbReference type="Proteomes" id="UP000238916"/>
    </source>
</evidence>
<dbReference type="AlphaFoldDB" id="A0A2U3JYL8"/>
<proteinExistence type="predicted"/>
<feature type="transmembrane region" description="Helical" evidence="1">
    <location>
        <begin position="20"/>
        <end position="44"/>
    </location>
</feature>
<gene>
    <name evidence="2" type="ORF">SBF1_1110027</name>
</gene>
<dbReference type="InterPro" id="IPR018710">
    <property type="entry name" value="DUF2232"/>
</dbReference>
<keyword evidence="1" id="KW-0472">Membrane</keyword>
<evidence type="ECO:0000313" key="2">
    <source>
        <dbReference type="EMBL" id="SPF32461.1"/>
    </source>
</evidence>
<organism evidence="2 3">
    <name type="scientific">Candidatus Desulfosporosinus infrequens</name>
    <dbReference type="NCBI Taxonomy" id="2043169"/>
    <lineage>
        <taxon>Bacteria</taxon>
        <taxon>Bacillati</taxon>
        <taxon>Bacillota</taxon>
        <taxon>Clostridia</taxon>
        <taxon>Eubacteriales</taxon>
        <taxon>Desulfitobacteriaceae</taxon>
        <taxon>Desulfosporosinus</taxon>
    </lineage>
</organism>
<keyword evidence="1" id="KW-1133">Transmembrane helix</keyword>
<feature type="transmembrane region" description="Helical" evidence="1">
    <location>
        <begin position="240"/>
        <end position="263"/>
    </location>
</feature>
<feature type="transmembrane region" description="Helical" evidence="1">
    <location>
        <begin position="211"/>
        <end position="228"/>
    </location>
</feature>
<accession>A0A2U3JYL8</accession>
<sequence length="311" mass="35349">MFLSDETVVYYLAGTILLTFPWLGVAWGTWGFIWEVLMLLAVFLVGRRKGWLITTGFLLIGYVAPLLVLGETAINQMSLVPLAGLLGILGWHKHWPVRRTFFWSAMLAAVLGALPTLSFVTQGFDAKTVNDMINMIVQQYQASGLLAVIQQQGITEMQVRDFLQQGIHFYALIIPSFAAISAFIEFGLVFYLVRRWFKEDEGRIPFTRWSLPWYAVWGAVLGIAFYLLGDQFSWTVLRGLGINLMVVYGALTLVLGTSVFLYLLQSPKIPRFIKLALIIASFFYFFFSVISLIMFGLFDLVFNFRRLPEES</sequence>
<feature type="transmembrane region" description="Helical" evidence="1">
    <location>
        <begin position="100"/>
        <end position="120"/>
    </location>
</feature>
<feature type="transmembrane region" description="Helical" evidence="1">
    <location>
        <begin position="51"/>
        <end position="68"/>
    </location>
</feature>
<name>A0A2U3JYL8_9FIRM</name>
<protein>
    <submittedName>
        <fullName evidence="2">Putative membrane protein</fullName>
    </submittedName>
</protein>
<dbReference type="Pfam" id="PF09991">
    <property type="entry name" value="DUF2232"/>
    <property type="match status" value="1"/>
</dbReference>
<feature type="transmembrane region" description="Helical" evidence="1">
    <location>
        <begin position="167"/>
        <end position="191"/>
    </location>
</feature>
<keyword evidence="1" id="KW-0812">Transmembrane</keyword>
<dbReference type="Proteomes" id="UP000238916">
    <property type="component" value="Unassembled WGS sequence"/>
</dbReference>